<dbReference type="Pfam" id="PF05257">
    <property type="entry name" value="CHAP"/>
    <property type="match status" value="1"/>
</dbReference>
<evidence type="ECO:0000313" key="5">
    <source>
        <dbReference type="Proteomes" id="UP000006512"/>
    </source>
</evidence>
<feature type="signal peptide" evidence="2">
    <location>
        <begin position="1"/>
        <end position="22"/>
    </location>
</feature>
<dbReference type="HOGENOM" id="CLU_899092_0_0_5"/>
<dbReference type="EMBL" id="GL883077">
    <property type="protein sequence ID" value="EGF93231.1"/>
    <property type="molecule type" value="Genomic_DNA"/>
</dbReference>
<dbReference type="PROSITE" id="PS50911">
    <property type="entry name" value="CHAP"/>
    <property type="match status" value="1"/>
</dbReference>
<organism evidence="4 5">
    <name type="scientific">Asticcacaulis biprosthecium C19</name>
    <dbReference type="NCBI Taxonomy" id="715226"/>
    <lineage>
        <taxon>Bacteria</taxon>
        <taxon>Pseudomonadati</taxon>
        <taxon>Pseudomonadota</taxon>
        <taxon>Alphaproteobacteria</taxon>
        <taxon>Caulobacterales</taxon>
        <taxon>Caulobacteraceae</taxon>
        <taxon>Asticcacaulis</taxon>
    </lineage>
</organism>
<accession>F4QJX4</accession>
<proteinExistence type="predicted"/>
<dbReference type="eggNOG" id="COG3942">
    <property type="taxonomic scope" value="Bacteria"/>
</dbReference>
<dbReference type="AlphaFoldDB" id="F4QJX4"/>
<feature type="chain" id="PRO_5003314183" evidence="2">
    <location>
        <begin position="23"/>
        <end position="309"/>
    </location>
</feature>
<feature type="compositionally biased region" description="Polar residues" evidence="1">
    <location>
        <begin position="298"/>
        <end position="309"/>
    </location>
</feature>
<evidence type="ECO:0000313" key="4">
    <source>
        <dbReference type="EMBL" id="EGF93231.1"/>
    </source>
</evidence>
<name>F4QJX4_9CAUL</name>
<gene>
    <name evidence="4" type="ORF">ABI_16710</name>
</gene>
<dbReference type="SUPFAM" id="SSF54001">
    <property type="entry name" value="Cysteine proteinases"/>
    <property type="match status" value="1"/>
</dbReference>
<dbReference type="Proteomes" id="UP000006512">
    <property type="component" value="Unassembled WGS sequence"/>
</dbReference>
<keyword evidence="5" id="KW-1185">Reference proteome</keyword>
<reference evidence="5" key="1">
    <citation type="submission" date="2011-03" db="EMBL/GenBank/DDBJ databases">
        <title>Draft genome sequence of Brevundimonas diminuta.</title>
        <authorList>
            <person name="Brown P.J.B."/>
            <person name="Buechlein A."/>
            <person name="Hemmerich C."/>
            <person name="Brun Y.V."/>
        </authorList>
    </citation>
    <scope>NUCLEOTIDE SEQUENCE [LARGE SCALE GENOMIC DNA]</scope>
    <source>
        <strain evidence="5">C19</strain>
    </source>
</reference>
<sequence>MKKTVSALVIAAFTLCAAPAFYATSAAAATAKPAAAKKASTASSTTSAKAKKVKAVRTASRQSRSLANGASRSPYWQCVTFARSLTGMQIFGDAWTWWDKANAKYDTGTAPKPGAVMVFPRQGKMNRGHVAVVSQIITDRYIQITHANWSPINGRRGQVEKDVNVMDVSARGDWSKVKVWYGPLNDFGTTVYATNGFIYQDTPEGQAQAQKIIAESEGLPPEPQPYATKPYQQIAAAPSTPAPEMPAALKAALTPDNDRGFLAVKANTVAAHVTGNDAAAIVARIDADKAQAAGKTAKGSSATKAPSRP</sequence>
<feature type="domain" description="Peptidase C51" evidence="3">
    <location>
        <begin position="53"/>
        <end position="178"/>
    </location>
</feature>
<evidence type="ECO:0000259" key="3">
    <source>
        <dbReference type="PROSITE" id="PS50911"/>
    </source>
</evidence>
<evidence type="ECO:0000256" key="1">
    <source>
        <dbReference type="SAM" id="MobiDB-lite"/>
    </source>
</evidence>
<dbReference type="InterPro" id="IPR038765">
    <property type="entry name" value="Papain-like_cys_pep_sf"/>
</dbReference>
<protein>
    <submittedName>
        <fullName evidence="4">CHAP domain protein</fullName>
    </submittedName>
</protein>
<dbReference type="STRING" id="715226.ABI_16710"/>
<dbReference type="Gene3D" id="3.90.1720.10">
    <property type="entry name" value="endopeptidase domain like (from Nostoc punctiforme)"/>
    <property type="match status" value="1"/>
</dbReference>
<feature type="region of interest" description="Disordered" evidence="1">
    <location>
        <begin position="289"/>
        <end position="309"/>
    </location>
</feature>
<dbReference type="InterPro" id="IPR007921">
    <property type="entry name" value="CHAP_dom"/>
</dbReference>
<evidence type="ECO:0000256" key="2">
    <source>
        <dbReference type="SAM" id="SignalP"/>
    </source>
</evidence>
<keyword evidence="2" id="KW-0732">Signal</keyword>